<dbReference type="PANTHER" id="PTHR42085">
    <property type="entry name" value="F-BOX DOMAIN-CONTAINING PROTEIN"/>
    <property type="match status" value="1"/>
</dbReference>
<dbReference type="InterPro" id="IPR038883">
    <property type="entry name" value="AN11006-like"/>
</dbReference>
<evidence type="ECO:0000313" key="2">
    <source>
        <dbReference type="EMBL" id="KAL0257666.1"/>
    </source>
</evidence>
<dbReference type="InterPro" id="IPR056632">
    <property type="entry name" value="DUF7730"/>
</dbReference>
<reference evidence="2 3" key="1">
    <citation type="submission" date="2024-02" db="EMBL/GenBank/DDBJ databases">
        <title>De novo assembly and annotation of 12 fungi associated with fruit tree decline syndrome in Ontario, Canada.</title>
        <authorList>
            <person name="Sulman M."/>
            <person name="Ellouze W."/>
            <person name="Ilyukhin E."/>
        </authorList>
    </citation>
    <scope>NUCLEOTIDE SEQUENCE [LARGE SCALE GENOMIC DNA]</scope>
    <source>
        <strain evidence="2 3">FDS-637</strain>
    </source>
</reference>
<dbReference type="EMBL" id="JAJVCZ030000007">
    <property type="protein sequence ID" value="KAL0257666.1"/>
    <property type="molecule type" value="Genomic_DNA"/>
</dbReference>
<organism evidence="2 3">
    <name type="scientific">Diplodia seriata</name>
    <dbReference type="NCBI Taxonomy" id="420778"/>
    <lineage>
        <taxon>Eukaryota</taxon>
        <taxon>Fungi</taxon>
        <taxon>Dikarya</taxon>
        <taxon>Ascomycota</taxon>
        <taxon>Pezizomycotina</taxon>
        <taxon>Dothideomycetes</taxon>
        <taxon>Dothideomycetes incertae sedis</taxon>
        <taxon>Botryosphaeriales</taxon>
        <taxon>Botryosphaeriaceae</taxon>
        <taxon>Diplodia</taxon>
    </lineage>
</organism>
<keyword evidence="3" id="KW-1185">Reference proteome</keyword>
<evidence type="ECO:0000259" key="1">
    <source>
        <dbReference type="Pfam" id="PF24864"/>
    </source>
</evidence>
<gene>
    <name evidence="2" type="ORF">SLS55_006829</name>
</gene>
<dbReference type="Proteomes" id="UP001430584">
    <property type="component" value="Unassembled WGS sequence"/>
</dbReference>
<comment type="caution">
    <text evidence="2">The sequence shown here is derived from an EMBL/GenBank/DDBJ whole genome shotgun (WGS) entry which is preliminary data.</text>
</comment>
<proteinExistence type="predicted"/>
<protein>
    <recommendedName>
        <fullName evidence="1">DUF7730 domain-containing protein</fullName>
    </recommendedName>
</protein>
<feature type="domain" description="DUF7730" evidence="1">
    <location>
        <begin position="50"/>
        <end position="180"/>
    </location>
</feature>
<dbReference type="PANTHER" id="PTHR42085:SF2">
    <property type="entry name" value="F-BOX DOMAIN-CONTAINING PROTEIN"/>
    <property type="match status" value="1"/>
</dbReference>
<dbReference type="RefSeq" id="XP_066630695.1">
    <property type="nucleotide sequence ID" value="XM_066778258.1"/>
</dbReference>
<name>A0ABR3CAJ2_9PEZI</name>
<sequence>MTDGFKLARLCQGGRLYDEAYDGNNAPDWAVKYMEFLYESHHRPRHIFPFMLLPAELREIVYRFALTRDGPMHVRGKKTMIHQAEVPGGGTEWMVHEPQKYPSFRERNLDLHVADIKLYNNEGLATGCLYMDRQTSAEAAHVLYAKGIFRFDDKDILDEFLARLPASSIARIRNIQFMVSFDPSNGDYLPLFDLPGDLRSLVYAHALTNDQPIRLTTRMRIHGGTEHAPKMHQGPQLGLLYANKTVYAEARPILYQWNIFRFSGTLTLHLLMQTLPDGLAPHLRNLIVVVVPATAIKQRS</sequence>
<dbReference type="Pfam" id="PF24864">
    <property type="entry name" value="DUF7730"/>
    <property type="match status" value="1"/>
</dbReference>
<evidence type="ECO:0000313" key="3">
    <source>
        <dbReference type="Proteomes" id="UP001430584"/>
    </source>
</evidence>
<dbReference type="GeneID" id="92010914"/>
<accession>A0ABR3CAJ2</accession>